<evidence type="ECO:0000256" key="2">
    <source>
        <dbReference type="ARBA" id="ARBA00022827"/>
    </source>
</evidence>
<dbReference type="EMBL" id="CAJNIZ010030746">
    <property type="protein sequence ID" value="CAE7525912.1"/>
    <property type="molecule type" value="Genomic_DNA"/>
</dbReference>
<dbReference type="Gene3D" id="3.40.50.150">
    <property type="entry name" value="Vaccinia Virus protein VP39"/>
    <property type="match status" value="1"/>
</dbReference>
<dbReference type="InterPro" id="IPR029063">
    <property type="entry name" value="SAM-dependent_MTases_sf"/>
</dbReference>
<sequence>MWEVTMRVDRNSRMDMEALHLRADEFARYYAAAQASGDVVMKLARLNILDTSNIDFFIFRRSHDEEIKLVSKLDTKPREMSWQSKLMYKWLMPIMKEVRYAIEKNSGTALDWGNETERNHMLHESAVPISQLYEPLFQMDDTFLLQEYFCPRSQFESWISRTRHIYETLAATTEVVLLNTTIRFVEKDVDAFLHYAKHEGGMFAFVLYYRLPRTASADAKMQEFHHMFVKETLALKGSFYLPYRCHYSHEQLEDAYPQIEAFFAKKETYDPLGLFDNLWFRHYGSKYLSAQYRTSLLSPPIATGSIPAARTPGILVSEVPSRRANAFRELLSSPSLRRNFKDGFLTQIFNVMDNEQLFRMMLKAARDPDNRDDIEIYRALQRQLNESGGPVAAARKMWKQLNQVSAQKAELTREVCSIVSHLGKFGQLHDLLSIGDPGRTVLSLRKALHMKGQCWVAHDTFSDDLPAVIERGSLDPVGAQVHWQLMDAGPFQGVPDDSTDLVTMMQGLHHIPQQLLPQFLAEVVRVLRPGGLFIVREHDASPSLMPMLDLAHSVFNAVMGVTDKEEERELRAFRPVSEWRKILESTGLQDSMLFEMEPYDPTVDEMMCFYKPPLYPEVKPSKPAQPVVDPPATELIHLPDAAASFMEAAPKVLLQGIFDAIDGLLDTLPAAVAIFKERNLRPYVEHVDLAGPADSGLHSLIPPEVSLVVPALMRKVQTGQASPNEMFAAAVIKDILDTLQGNKEDVQQKTQEDYYAVLTQPVPAGTTIRFQLGVASPPLAEKVMNWYFRTWRVNPLVDEDGAVVDASMPIYPWLGRTITATGTSDGAFSGFLLVGQVPFTVTPSLQTPGAEIKLTINFGVADGVEADESVRMEVTAPDGFVFADSCRYGGSPIFSKCTGFLNQATLVTARPRLRGSDITVDLRVSNPGLTPSPNYFYVALFQDESTQYVRWSQALSYEIMGMGVVYKGNNQLGEAASGFFTFTPVRPSPSPVVHIVVTPPPDAGFRVLCTGISPLGFVFMPNCESGAVNDPLTLRFSNASLEAGKAYTVGVRVLNPGGRPPEATNYWGISLQDHNRDTFDANLRIPGLDLKSIPIRCNGIGWTNADPRVLAYVLIQIRVLHEIPAGTLQRFTVRAPEGIMFNEDPAKVTVLPKPLPLRLAIPTQVAGDLLSLYLDEMALVEVGTYNIRFEVSNPTVYPHDNTWSIFAMKDITVEFVHVETGYYEGQISPIEINIAQARTNAADHGAKCSLLLIVLIAMLSVGVSDVWTLKR</sequence>
<evidence type="ECO:0000313" key="6">
    <source>
        <dbReference type="EMBL" id="CAE7525912.1"/>
    </source>
</evidence>
<feature type="domain" description="D-arabinono-1,4-lactone oxidase C-terminal" evidence="4">
    <location>
        <begin position="54"/>
        <end position="282"/>
    </location>
</feature>
<reference evidence="6" key="1">
    <citation type="submission" date="2021-02" db="EMBL/GenBank/DDBJ databases">
        <authorList>
            <person name="Dougan E. K."/>
            <person name="Rhodes N."/>
            <person name="Thang M."/>
            <person name="Chan C."/>
        </authorList>
    </citation>
    <scope>NUCLEOTIDE SEQUENCE</scope>
</reference>
<dbReference type="SUPFAM" id="SSF55103">
    <property type="entry name" value="FAD-linked oxidases, C-terminal domain"/>
    <property type="match status" value="1"/>
</dbReference>
<dbReference type="InterPro" id="IPR016164">
    <property type="entry name" value="FAD-linked_Oxase-like_C"/>
</dbReference>
<keyword evidence="2" id="KW-0274">FAD</keyword>
<proteinExistence type="predicted"/>
<dbReference type="CDD" id="cd02440">
    <property type="entry name" value="AdoMet_MTases"/>
    <property type="match status" value="1"/>
</dbReference>
<keyword evidence="3" id="KW-0560">Oxidoreductase</keyword>
<gene>
    <name evidence="6" type="primary">yitY</name>
    <name evidence="6" type="ORF">SPIL2461_LOCUS13811</name>
</gene>
<dbReference type="OrthoDB" id="415825at2759"/>
<evidence type="ECO:0000259" key="4">
    <source>
        <dbReference type="Pfam" id="PF04030"/>
    </source>
</evidence>
<evidence type="ECO:0000256" key="3">
    <source>
        <dbReference type="ARBA" id="ARBA00023002"/>
    </source>
</evidence>
<dbReference type="GO" id="GO:0016020">
    <property type="term" value="C:membrane"/>
    <property type="evidence" value="ECO:0007669"/>
    <property type="project" value="InterPro"/>
</dbReference>
<protein>
    <submittedName>
        <fullName evidence="6">YitY protein</fullName>
    </submittedName>
</protein>
<keyword evidence="7" id="KW-1185">Reference proteome</keyword>
<evidence type="ECO:0000259" key="5">
    <source>
        <dbReference type="Pfam" id="PF08241"/>
    </source>
</evidence>
<dbReference type="GO" id="GO:0008757">
    <property type="term" value="F:S-adenosylmethionine-dependent methyltransferase activity"/>
    <property type="evidence" value="ECO:0007669"/>
    <property type="project" value="InterPro"/>
</dbReference>
<dbReference type="PANTHER" id="PTHR43591">
    <property type="entry name" value="METHYLTRANSFERASE"/>
    <property type="match status" value="1"/>
</dbReference>
<dbReference type="InterPro" id="IPR013216">
    <property type="entry name" value="Methyltransf_11"/>
</dbReference>
<evidence type="ECO:0000313" key="7">
    <source>
        <dbReference type="Proteomes" id="UP000649617"/>
    </source>
</evidence>
<dbReference type="Pfam" id="PF04030">
    <property type="entry name" value="ALO"/>
    <property type="match status" value="1"/>
</dbReference>
<keyword evidence="1" id="KW-0285">Flavoprotein</keyword>
<accession>A0A812THK5</accession>
<dbReference type="InterPro" id="IPR007173">
    <property type="entry name" value="ALO_C"/>
</dbReference>
<feature type="domain" description="Methyltransferase type 11" evidence="5">
    <location>
        <begin position="476"/>
        <end position="535"/>
    </location>
</feature>
<organism evidence="6 7">
    <name type="scientific">Symbiodinium pilosum</name>
    <name type="common">Dinoflagellate</name>
    <dbReference type="NCBI Taxonomy" id="2952"/>
    <lineage>
        <taxon>Eukaryota</taxon>
        <taxon>Sar</taxon>
        <taxon>Alveolata</taxon>
        <taxon>Dinophyceae</taxon>
        <taxon>Suessiales</taxon>
        <taxon>Symbiodiniaceae</taxon>
        <taxon>Symbiodinium</taxon>
    </lineage>
</organism>
<dbReference type="AlphaFoldDB" id="A0A812THK5"/>
<evidence type="ECO:0000256" key="1">
    <source>
        <dbReference type="ARBA" id="ARBA00022630"/>
    </source>
</evidence>
<comment type="caution">
    <text evidence="6">The sequence shown here is derived from an EMBL/GenBank/DDBJ whole genome shotgun (WGS) entry which is preliminary data.</text>
</comment>
<name>A0A812THK5_SYMPI</name>
<dbReference type="GO" id="GO:0050660">
    <property type="term" value="F:flavin adenine dinucleotide binding"/>
    <property type="evidence" value="ECO:0007669"/>
    <property type="project" value="InterPro"/>
</dbReference>
<dbReference type="Pfam" id="PF08241">
    <property type="entry name" value="Methyltransf_11"/>
    <property type="match status" value="1"/>
</dbReference>
<dbReference type="PANTHER" id="PTHR43591:SF24">
    <property type="entry name" value="2-METHOXY-6-POLYPRENYL-1,4-BENZOQUINOL METHYLASE, MITOCHONDRIAL"/>
    <property type="match status" value="1"/>
</dbReference>
<dbReference type="SUPFAM" id="SSF53335">
    <property type="entry name" value="S-adenosyl-L-methionine-dependent methyltransferases"/>
    <property type="match status" value="1"/>
</dbReference>
<dbReference type="GO" id="GO:0003885">
    <property type="term" value="F:D-arabinono-1,4-lactone oxidase activity"/>
    <property type="evidence" value="ECO:0007669"/>
    <property type="project" value="InterPro"/>
</dbReference>
<dbReference type="Proteomes" id="UP000649617">
    <property type="component" value="Unassembled WGS sequence"/>
</dbReference>